<sequence>MDTQTELQRLVGSLADGEKVYGRVALAGAGAIAEEVHRLAAEAQEAWAGYAVQGAQGPDSPAEIADALSETTGQRALELMTYLSVDDLVFPGQLRRDRAHALRAAERLMKLLGYESRWWTNIDDLSASVRACSMGESSSPRS</sequence>
<protein>
    <submittedName>
        <fullName evidence="1">Uncharacterized protein</fullName>
    </submittedName>
</protein>
<keyword evidence="2" id="KW-1185">Reference proteome</keyword>
<proteinExistence type="predicted"/>
<reference evidence="2" key="1">
    <citation type="journal article" date="2019" name="Int. J. Syst. Evol. Microbiol.">
        <title>The Global Catalogue of Microorganisms (GCM) 10K type strain sequencing project: providing services to taxonomists for standard genome sequencing and annotation.</title>
        <authorList>
            <consortium name="The Broad Institute Genomics Platform"/>
            <consortium name="The Broad Institute Genome Sequencing Center for Infectious Disease"/>
            <person name="Wu L."/>
            <person name="Ma J."/>
        </authorList>
    </citation>
    <scope>NUCLEOTIDE SEQUENCE [LARGE SCALE GENOMIC DNA]</scope>
    <source>
        <strain evidence="2">CGMCC 4.7139</strain>
    </source>
</reference>
<comment type="caution">
    <text evidence="1">The sequence shown here is derived from an EMBL/GenBank/DDBJ whole genome shotgun (WGS) entry which is preliminary data.</text>
</comment>
<dbReference type="EMBL" id="JBHSFE010000031">
    <property type="protein sequence ID" value="MFC4612263.1"/>
    <property type="molecule type" value="Genomic_DNA"/>
</dbReference>
<accession>A0ABV9GGJ4</accession>
<name>A0ABV9GGJ4_9ACTN</name>
<dbReference type="RefSeq" id="WP_381202242.1">
    <property type="nucleotide sequence ID" value="NZ_JBHSFE010000031.1"/>
</dbReference>
<evidence type="ECO:0000313" key="2">
    <source>
        <dbReference type="Proteomes" id="UP001595993"/>
    </source>
</evidence>
<evidence type="ECO:0000313" key="1">
    <source>
        <dbReference type="EMBL" id="MFC4612263.1"/>
    </source>
</evidence>
<organism evidence="1 2">
    <name type="scientific">Streptomyces maoxianensis</name>
    <dbReference type="NCBI Taxonomy" id="1459942"/>
    <lineage>
        <taxon>Bacteria</taxon>
        <taxon>Bacillati</taxon>
        <taxon>Actinomycetota</taxon>
        <taxon>Actinomycetes</taxon>
        <taxon>Kitasatosporales</taxon>
        <taxon>Streptomycetaceae</taxon>
        <taxon>Streptomyces</taxon>
    </lineage>
</organism>
<gene>
    <name evidence="1" type="ORF">ACFO9E_31605</name>
</gene>
<dbReference type="Proteomes" id="UP001595993">
    <property type="component" value="Unassembled WGS sequence"/>
</dbReference>